<dbReference type="SUPFAM" id="SSF50156">
    <property type="entry name" value="PDZ domain-like"/>
    <property type="match status" value="3"/>
</dbReference>
<dbReference type="PANTHER" id="PTHR46366:SF8">
    <property type="entry name" value="PRO-APOPTOTIC SERINE PROTEASE NMA111"/>
    <property type="match status" value="1"/>
</dbReference>
<feature type="domain" description="PDZ-like" evidence="8">
    <location>
        <begin position="873"/>
        <end position="950"/>
    </location>
</feature>
<organism evidence="9 10">
    <name type="scientific">Phaeoacremonium minimum (strain UCR-PA7)</name>
    <name type="common">Esca disease fungus</name>
    <name type="synonym">Togninia minima</name>
    <dbReference type="NCBI Taxonomy" id="1286976"/>
    <lineage>
        <taxon>Eukaryota</taxon>
        <taxon>Fungi</taxon>
        <taxon>Dikarya</taxon>
        <taxon>Ascomycota</taxon>
        <taxon>Pezizomycotina</taxon>
        <taxon>Sordariomycetes</taxon>
        <taxon>Sordariomycetidae</taxon>
        <taxon>Togniniales</taxon>
        <taxon>Togniniaceae</taxon>
        <taxon>Phaeoacremonium</taxon>
    </lineage>
</organism>
<evidence type="ECO:0000259" key="8">
    <source>
        <dbReference type="Pfam" id="PF12812"/>
    </source>
</evidence>
<name>R8BI03_PHAM7</name>
<sequence length="1028" mass="113178">MNGANTSPRAKRKLSPTETVDGHRPPKHHRASINGKQSAGDNTPDIDGDYDMVHEEEYVVEELPHQTLIPVGADTAEWQATIERVVSNVVSIRFCLTCSFDTDPALTSEATGFVVDAEKGYILTNRHVVGSGPFWGYCIFDNHEEVDAYPVYRDPVHDFGILKFDPKAIKYMPVAALPLRPDLAKVGVEIRVVGNDAGEKLSILSGVISRLDRNAPEYGDGYSDFNTSYYQASAAASGGSSGSPVVNIDGYAVALQAGGRADGASTDYFLPLDRPLRALKCLQEGKPITRGDIQCQFLLKPFDECRRLGLSSAWEAQMRKAFPKETNMLVAEIVLPEGPSHSKIEEGDVLVKVNGELITQFVRLDDILDSNVGQTVKLLLQRGGEDVEVEVAVGDLHKITPDRFVSVAGGSFHSLSYQQARLYGVACKGVYVCEATGSFRFDSSDNGWIIQTIDHKRVPDLETFIEVAKGIPDKARVVVTYKHLRDLHTLNTTIIYIDRHWSAKMKLAVRNDETGLWDFKDLADPLPPVPPVPRKASFIQLEHTKHPAVADLVKSFVHVNCTMPVKLDGFPKNRKWGMGLVIDADKGLVIISRAIVPYDLCDISITIGDSIVVEGKVVFLHPLQNYAIIQYDPKLVDAPVLSARLSDEGITQGASTYFIGYNRIGRIVHAATTVTEIFAVAIPANSGAPRYRAVNVDAITVDTSLSGQCGSGVLVAPDGTVQALWLTYLGERSPSTHRDEEYHLGLATPTLLPVIKQIQQGLTPQLRMLSVEFRSIQMSQARLMGVSEEWIHKVSLANTSHHQLFMVTKRTFERNEEAGALLEGDILLTLNGKLITRISELDIMYSNEVLEAVIVRDCEEITLKLPTVSADDVETDRAVSFCGAILHRPHHAVRQQISKLFSEVYVSARTRGSPAYQYGLAPTNFITHVNGKPTPDLESFLAAVVEIPDNTYFRLKAVTFDSVPWVVTMKKNEHYFPTMEWIKDPSVECGWRRVTYEDGKAIKGEGHEGVVPVADDTGDIVEIGGVVG</sequence>
<dbReference type="OrthoDB" id="4217619at2759"/>
<dbReference type="Pfam" id="PF12812">
    <property type="entry name" value="PDZ_1"/>
    <property type="match status" value="2"/>
</dbReference>
<evidence type="ECO:0000256" key="2">
    <source>
        <dbReference type="ARBA" id="ARBA00010541"/>
    </source>
</evidence>
<dbReference type="InterPro" id="IPR009003">
    <property type="entry name" value="Peptidase_S1_PA"/>
</dbReference>
<dbReference type="KEGG" id="tmn:UCRPA7_5578"/>
<evidence type="ECO:0000313" key="10">
    <source>
        <dbReference type="Proteomes" id="UP000014074"/>
    </source>
</evidence>
<keyword evidence="5" id="KW-0053">Apoptosis</keyword>
<dbReference type="SUPFAM" id="SSF50494">
    <property type="entry name" value="Trypsin-like serine proteases"/>
    <property type="match status" value="2"/>
</dbReference>
<evidence type="ECO:0000256" key="5">
    <source>
        <dbReference type="ARBA" id="ARBA00022703"/>
    </source>
</evidence>
<feature type="domain" description="PDZ-like" evidence="8">
    <location>
        <begin position="398"/>
        <end position="474"/>
    </location>
</feature>
<evidence type="ECO:0000256" key="6">
    <source>
        <dbReference type="ARBA" id="ARBA00022737"/>
    </source>
</evidence>
<dbReference type="AlphaFoldDB" id="R8BI03"/>
<dbReference type="Gene3D" id="2.40.10.120">
    <property type="match status" value="2"/>
</dbReference>
<dbReference type="RefSeq" id="XP_007916315.1">
    <property type="nucleotide sequence ID" value="XM_007918124.1"/>
</dbReference>
<dbReference type="CDD" id="cd06719">
    <property type="entry name" value="PDZ2-4_Nma111p-like"/>
    <property type="match status" value="2"/>
</dbReference>
<dbReference type="Proteomes" id="UP000014074">
    <property type="component" value="Unassembled WGS sequence"/>
</dbReference>
<evidence type="ECO:0000313" key="9">
    <source>
        <dbReference type="EMBL" id="EON98899.1"/>
    </source>
</evidence>
<dbReference type="Pfam" id="PF13365">
    <property type="entry name" value="Trypsin_2"/>
    <property type="match status" value="1"/>
</dbReference>
<protein>
    <recommendedName>
        <fullName evidence="3">Pro-apoptotic serine protease NMA111</fullName>
    </recommendedName>
    <alternativeName>
        <fullName evidence="4">Pro-apoptotic serine protease nma111</fullName>
    </alternativeName>
</protein>
<evidence type="ECO:0000256" key="4">
    <source>
        <dbReference type="ARBA" id="ARBA00021524"/>
    </source>
</evidence>
<dbReference type="PANTHER" id="PTHR46366">
    <property type="entry name" value="PRO-APOPTOTIC SERINE PROTEASE NMA111"/>
    <property type="match status" value="1"/>
</dbReference>
<dbReference type="eggNOG" id="KOG1421">
    <property type="taxonomic scope" value="Eukaryota"/>
</dbReference>
<dbReference type="InterPro" id="IPR036034">
    <property type="entry name" value="PDZ_sf"/>
</dbReference>
<keyword evidence="9" id="KW-0645">Protease</keyword>
<evidence type="ECO:0000256" key="3">
    <source>
        <dbReference type="ARBA" id="ARBA00020338"/>
    </source>
</evidence>
<dbReference type="GO" id="GO:0006508">
    <property type="term" value="P:proteolysis"/>
    <property type="evidence" value="ECO:0007669"/>
    <property type="project" value="UniProtKB-KW"/>
</dbReference>
<dbReference type="GO" id="GO:0006915">
    <property type="term" value="P:apoptotic process"/>
    <property type="evidence" value="ECO:0007669"/>
    <property type="project" value="UniProtKB-KW"/>
</dbReference>
<dbReference type="HOGENOM" id="CLU_003212_0_0_1"/>
<evidence type="ECO:0000256" key="1">
    <source>
        <dbReference type="ARBA" id="ARBA00002558"/>
    </source>
</evidence>
<evidence type="ECO:0000256" key="7">
    <source>
        <dbReference type="SAM" id="MobiDB-lite"/>
    </source>
</evidence>
<dbReference type="GO" id="GO:0004252">
    <property type="term" value="F:serine-type endopeptidase activity"/>
    <property type="evidence" value="ECO:0007669"/>
    <property type="project" value="InterPro"/>
</dbReference>
<comment type="similarity">
    <text evidence="2">Belongs to the peptidase S1C family.</text>
</comment>
<dbReference type="EMBL" id="KB933183">
    <property type="protein sequence ID" value="EON98899.1"/>
    <property type="molecule type" value="Genomic_DNA"/>
</dbReference>
<proteinExistence type="inferred from homology"/>
<dbReference type="CDD" id="cd06786">
    <property type="entry name" value="cpPDZ1_ScNma111-like"/>
    <property type="match status" value="1"/>
</dbReference>
<gene>
    <name evidence="9" type="ORF">UCRPA7_5578</name>
</gene>
<feature type="region of interest" description="Disordered" evidence="7">
    <location>
        <begin position="1"/>
        <end position="47"/>
    </location>
</feature>
<keyword evidence="10" id="KW-1185">Reference proteome</keyword>
<dbReference type="InterPro" id="IPR025926">
    <property type="entry name" value="PDZ-like_dom"/>
</dbReference>
<dbReference type="InterPro" id="IPR001940">
    <property type="entry name" value="Peptidase_S1C"/>
</dbReference>
<keyword evidence="9" id="KW-0378">Hydrolase</keyword>
<dbReference type="PRINTS" id="PR00834">
    <property type="entry name" value="PROTEASES2C"/>
</dbReference>
<accession>R8BI03</accession>
<dbReference type="GeneID" id="19326146"/>
<dbReference type="Gene3D" id="2.30.42.10">
    <property type="match status" value="2"/>
</dbReference>
<reference evidence="10" key="1">
    <citation type="journal article" date="2013" name="Genome Announc.">
        <title>Draft genome sequence of the ascomycete Phaeoacremonium aleophilum strain UCR-PA7, a causal agent of the esca disease complex in grapevines.</title>
        <authorList>
            <person name="Blanco-Ulate B."/>
            <person name="Rolshausen P."/>
            <person name="Cantu D."/>
        </authorList>
    </citation>
    <scope>NUCLEOTIDE SEQUENCE [LARGE SCALE GENOMIC DNA]</scope>
    <source>
        <strain evidence="10">UCR-PA7</strain>
    </source>
</reference>
<keyword evidence="6" id="KW-0677">Repeat</keyword>
<comment type="function">
    <text evidence="1">Nuclear serine protease which mediates apoptosis.</text>
</comment>